<dbReference type="Pfam" id="PF22215">
    <property type="entry name" value="MLKL_N"/>
    <property type="match status" value="1"/>
</dbReference>
<dbReference type="InterPro" id="IPR051681">
    <property type="entry name" value="Ser/Thr_Kinases-Pseudokinases"/>
</dbReference>
<dbReference type="Gene3D" id="1.10.510.10">
    <property type="entry name" value="Transferase(Phosphotransferase) domain 1"/>
    <property type="match status" value="1"/>
</dbReference>
<dbReference type="InterPro" id="IPR000719">
    <property type="entry name" value="Prot_kinase_dom"/>
</dbReference>
<dbReference type="Ensembl" id="ENSNBRT00000023856.1">
    <property type="protein sequence ID" value="ENSNBRP00000023244.1"/>
    <property type="gene ID" value="ENSNBRG00000017773.1"/>
</dbReference>
<dbReference type="InterPro" id="IPR036537">
    <property type="entry name" value="Adaptor_Cbl_N_dom_sf"/>
</dbReference>
<dbReference type="Proteomes" id="UP000261580">
    <property type="component" value="Unassembled WGS sequence"/>
</dbReference>
<dbReference type="GO" id="GO:0004672">
    <property type="term" value="F:protein kinase activity"/>
    <property type="evidence" value="ECO:0007669"/>
    <property type="project" value="InterPro"/>
</dbReference>
<dbReference type="GO" id="GO:0005524">
    <property type="term" value="F:ATP binding"/>
    <property type="evidence" value="ECO:0007669"/>
    <property type="project" value="UniProtKB-KW"/>
</dbReference>
<evidence type="ECO:0000259" key="3">
    <source>
        <dbReference type="PROSITE" id="PS50011"/>
    </source>
</evidence>
<dbReference type="Pfam" id="PF07714">
    <property type="entry name" value="PK_Tyr_Ser-Thr"/>
    <property type="match status" value="1"/>
</dbReference>
<dbReference type="OMA" id="ANKKQCH"/>
<evidence type="ECO:0000313" key="4">
    <source>
        <dbReference type="Ensembl" id="ENSNBRP00000023244.1"/>
    </source>
</evidence>
<proteinExistence type="predicted"/>
<keyword evidence="2" id="KW-0067">ATP-binding</keyword>
<keyword evidence="1" id="KW-0547">Nucleotide-binding</keyword>
<dbReference type="Gene3D" id="3.30.200.20">
    <property type="entry name" value="Phosphorylase Kinase, domain 1"/>
    <property type="match status" value="1"/>
</dbReference>
<reference evidence="4" key="1">
    <citation type="submission" date="2025-08" db="UniProtKB">
        <authorList>
            <consortium name="Ensembl"/>
        </authorList>
    </citation>
    <scope>IDENTIFICATION</scope>
</reference>
<keyword evidence="5" id="KW-1185">Reference proteome</keyword>
<dbReference type="PROSITE" id="PS50011">
    <property type="entry name" value="PROTEIN_KINASE_DOM"/>
    <property type="match status" value="1"/>
</dbReference>
<evidence type="ECO:0000256" key="1">
    <source>
        <dbReference type="ARBA" id="ARBA00022741"/>
    </source>
</evidence>
<dbReference type="InterPro" id="IPR011009">
    <property type="entry name" value="Kinase-like_dom_sf"/>
</dbReference>
<dbReference type="SUPFAM" id="SSF56112">
    <property type="entry name" value="Protein kinase-like (PK-like)"/>
    <property type="match status" value="1"/>
</dbReference>
<accession>A0A3Q4MZH3</accession>
<dbReference type="InterPro" id="IPR001245">
    <property type="entry name" value="Ser-Thr/Tyr_kinase_cat_dom"/>
</dbReference>
<dbReference type="GO" id="GO:0097527">
    <property type="term" value="P:necroptotic signaling pathway"/>
    <property type="evidence" value="ECO:0007669"/>
    <property type="project" value="TreeGrafter"/>
</dbReference>
<dbReference type="AlphaFoldDB" id="A0A3Q4MZH3"/>
<dbReference type="PANTHER" id="PTHR44329">
    <property type="entry name" value="SERINE/THREONINE-PROTEIN KINASE TNNI3K-RELATED"/>
    <property type="match status" value="1"/>
</dbReference>
<evidence type="ECO:0000256" key="2">
    <source>
        <dbReference type="ARBA" id="ARBA00022840"/>
    </source>
</evidence>
<evidence type="ECO:0000313" key="5">
    <source>
        <dbReference type="Proteomes" id="UP000261580"/>
    </source>
</evidence>
<dbReference type="GeneTree" id="ENSGT00390000016453"/>
<dbReference type="STRING" id="32507.ENSNBRP00000023244"/>
<dbReference type="Bgee" id="ENSNBRG00000017773">
    <property type="expression patterns" value="Expressed in mesonephros and 1 other cell type or tissue"/>
</dbReference>
<reference evidence="4" key="2">
    <citation type="submission" date="2025-09" db="UniProtKB">
        <authorList>
            <consortium name="Ensembl"/>
        </authorList>
    </citation>
    <scope>IDENTIFICATION</scope>
</reference>
<dbReference type="InterPro" id="IPR059179">
    <property type="entry name" value="MLKL-like_MCAfunc"/>
</dbReference>
<dbReference type="PANTHER" id="PTHR44329:SF298">
    <property type="entry name" value="MIXED LINEAGE KINASE DOMAIN-LIKE PROTEIN"/>
    <property type="match status" value="1"/>
</dbReference>
<dbReference type="CDD" id="cd21037">
    <property type="entry name" value="MLKL_NTD"/>
    <property type="match status" value="1"/>
</dbReference>
<dbReference type="InterPro" id="IPR054000">
    <property type="entry name" value="MLKL_N"/>
</dbReference>
<protein>
    <submittedName>
        <fullName evidence="4">Mixed lineage kinase domain-like protein-like</fullName>
    </submittedName>
</protein>
<name>A0A3Q4MZH3_NEOBR</name>
<dbReference type="GO" id="GO:0007166">
    <property type="term" value="P:cell surface receptor signaling pathway"/>
    <property type="evidence" value="ECO:0007669"/>
    <property type="project" value="InterPro"/>
</dbReference>
<sequence>MDPIFSAATNIYKLAKKVKANKKRCRRISVRVKALEHVVKSITEFSPQVKKALEELNLTLESTQKLIEKYTVANLVERILKSGSHGEEFDTVSERLNDAYQVLCVALQSEQSKMLHEVFRQREREDEMDGKEDDTEMTKCEEKLNLSLETFKQSSLVADGLHERAAGENQHHTDTAGQMNKPSFSSVAVRQIKPDELKYQHPKKPFKTTASCELYKGEYQGFPVAIKRYIDPMNTSAGSVVKSIFNKEVDTMKQFESPNILRMFGICIQDENGPKPQFFIIMEYCEKGSLRQVLDSDLTLTWIRKAHMCLDAARGLYRLHNTEEKSRVHGSIDSSKLLVTKDYTVKLGGFRLSKTETSLRRQTEDRAMRSLCYHCPEKLHDISFIYCKEWEMYSFGILLWEIVTCKNPFEGFSDEDIYQKVCEEKYQEPLPDDCPKELGQLINECRAYSGFQRPSAGVLLDKLRSVVTQLEEQQD</sequence>
<feature type="domain" description="Protein kinase" evidence="3">
    <location>
        <begin position="173"/>
        <end position="467"/>
    </location>
</feature>
<dbReference type="Gene3D" id="1.20.930.20">
    <property type="entry name" value="Adaptor protein Cbl, N-terminal domain"/>
    <property type="match status" value="1"/>
</dbReference>
<organism evidence="4 5">
    <name type="scientific">Neolamprologus brichardi</name>
    <name type="common">Fairy cichlid</name>
    <name type="synonym">Lamprologus brichardi</name>
    <dbReference type="NCBI Taxonomy" id="32507"/>
    <lineage>
        <taxon>Eukaryota</taxon>
        <taxon>Metazoa</taxon>
        <taxon>Chordata</taxon>
        <taxon>Craniata</taxon>
        <taxon>Vertebrata</taxon>
        <taxon>Euteleostomi</taxon>
        <taxon>Actinopterygii</taxon>
        <taxon>Neopterygii</taxon>
        <taxon>Teleostei</taxon>
        <taxon>Neoteleostei</taxon>
        <taxon>Acanthomorphata</taxon>
        <taxon>Ovalentaria</taxon>
        <taxon>Cichlomorphae</taxon>
        <taxon>Cichliformes</taxon>
        <taxon>Cichlidae</taxon>
        <taxon>African cichlids</taxon>
        <taxon>Pseudocrenilabrinae</taxon>
        <taxon>Lamprologini</taxon>
        <taxon>Neolamprologus</taxon>
    </lineage>
</organism>